<evidence type="ECO:0000256" key="5">
    <source>
        <dbReference type="SAM" id="MobiDB-lite"/>
    </source>
</evidence>
<proteinExistence type="inferred from homology"/>
<dbReference type="VEuPathDB" id="FungiDB:BD410DRAFT_783164"/>
<comment type="subcellular location">
    <subcellularLocation>
        <location evidence="1">Mitochondrion</location>
    </subcellularLocation>
</comment>
<dbReference type="GO" id="GO:0005739">
    <property type="term" value="C:mitochondrion"/>
    <property type="evidence" value="ECO:0007669"/>
    <property type="project" value="UniProtKB-SubCell"/>
</dbReference>
<keyword evidence="3" id="KW-0496">Mitochondrion</keyword>
<evidence type="ECO:0000313" key="7">
    <source>
        <dbReference type="Proteomes" id="UP000294933"/>
    </source>
</evidence>
<name>A0A4Y7QID5_9AGAM</name>
<dbReference type="OrthoDB" id="5532350at2759"/>
<comment type="similarity">
    <text evidence="2 4">Belongs to the ATPase inhibitor family.</text>
</comment>
<organism evidence="6 7">
    <name type="scientific">Rickenella mellea</name>
    <dbReference type="NCBI Taxonomy" id="50990"/>
    <lineage>
        <taxon>Eukaryota</taxon>
        <taxon>Fungi</taxon>
        <taxon>Dikarya</taxon>
        <taxon>Basidiomycota</taxon>
        <taxon>Agaricomycotina</taxon>
        <taxon>Agaricomycetes</taxon>
        <taxon>Hymenochaetales</taxon>
        <taxon>Rickenellaceae</taxon>
        <taxon>Rickenella</taxon>
    </lineage>
</organism>
<accession>A0A4Y7QID5</accession>
<keyword evidence="7" id="KW-1185">Reference proteome</keyword>
<dbReference type="EMBL" id="ML170160">
    <property type="protein sequence ID" value="TDL27021.1"/>
    <property type="molecule type" value="Genomic_DNA"/>
</dbReference>
<feature type="region of interest" description="Disordered" evidence="5">
    <location>
        <begin position="19"/>
        <end position="52"/>
    </location>
</feature>
<dbReference type="STRING" id="50990.A0A4Y7QID5"/>
<evidence type="ECO:0000256" key="3">
    <source>
        <dbReference type="ARBA" id="ARBA00023128"/>
    </source>
</evidence>
<comment type="function">
    <text evidence="4">Inhibits the enzyme activity of ATPase.</text>
</comment>
<dbReference type="GO" id="GO:0042030">
    <property type="term" value="F:ATPase inhibitor activity"/>
    <property type="evidence" value="ECO:0007669"/>
    <property type="project" value="InterPro"/>
</dbReference>
<dbReference type="Pfam" id="PF04568">
    <property type="entry name" value="IATP"/>
    <property type="match status" value="1"/>
</dbReference>
<dbReference type="Proteomes" id="UP000294933">
    <property type="component" value="Unassembled WGS sequence"/>
</dbReference>
<dbReference type="SUPFAM" id="SSF64602">
    <property type="entry name" value="F1 ATPase inhibitor, IF1, C-terminal domain"/>
    <property type="match status" value="1"/>
</dbReference>
<dbReference type="Gene3D" id="1.20.5.500">
    <property type="entry name" value="Single helix bin"/>
    <property type="match status" value="1"/>
</dbReference>
<feature type="compositionally biased region" description="Basic and acidic residues" evidence="5">
    <location>
        <begin position="36"/>
        <end position="52"/>
    </location>
</feature>
<evidence type="ECO:0000256" key="2">
    <source>
        <dbReference type="ARBA" id="ARBA00010901"/>
    </source>
</evidence>
<evidence type="ECO:0000256" key="1">
    <source>
        <dbReference type="ARBA" id="ARBA00004173"/>
    </source>
</evidence>
<sequence length="86" mass="10036">MFAALPARRLSALPRTLRRAYSEGHGSVASSKGSFSKKEKAHEDQYARQTEERQLKKLREQIELKKRELENLQKEHDQVEEVTKTK</sequence>
<reference evidence="6 7" key="1">
    <citation type="submission" date="2018-06" db="EMBL/GenBank/DDBJ databases">
        <title>A transcriptomic atlas of mushroom development highlights an independent origin of complex multicellularity.</title>
        <authorList>
            <consortium name="DOE Joint Genome Institute"/>
            <person name="Krizsan K."/>
            <person name="Almasi E."/>
            <person name="Merenyi Z."/>
            <person name="Sahu N."/>
            <person name="Viragh M."/>
            <person name="Koszo T."/>
            <person name="Mondo S."/>
            <person name="Kiss B."/>
            <person name="Balint B."/>
            <person name="Kues U."/>
            <person name="Barry K."/>
            <person name="Hegedus J.C."/>
            <person name="Henrissat B."/>
            <person name="Johnson J."/>
            <person name="Lipzen A."/>
            <person name="Ohm R."/>
            <person name="Nagy I."/>
            <person name="Pangilinan J."/>
            <person name="Yan J."/>
            <person name="Xiong Y."/>
            <person name="Grigoriev I.V."/>
            <person name="Hibbett D.S."/>
            <person name="Nagy L.G."/>
        </authorList>
    </citation>
    <scope>NUCLEOTIDE SEQUENCE [LARGE SCALE GENOMIC DNA]</scope>
    <source>
        <strain evidence="6 7">SZMC22713</strain>
    </source>
</reference>
<feature type="region of interest" description="Disordered" evidence="5">
    <location>
        <begin position="67"/>
        <end position="86"/>
    </location>
</feature>
<dbReference type="InterPro" id="IPR007648">
    <property type="entry name" value="ATPase_inhibitor_mt"/>
</dbReference>
<dbReference type="AlphaFoldDB" id="A0A4Y7QID5"/>
<evidence type="ECO:0000256" key="4">
    <source>
        <dbReference type="RuleBase" id="RU368087"/>
    </source>
</evidence>
<evidence type="ECO:0000313" key="6">
    <source>
        <dbReference type="EMBL" id="TDL27021.1"/>
    </source>
</evidence>
<protein>
    <recommendedName>
        <fullName evidence="4">ATPase inhibitor, mitochondrial</fullName>
    </recommendedName>
</protein>
<gene>
    <name evidence="6" type="ORF">BD410DRAFT_783164</name>
</gene>